<feature type="transmembrane region" description="Helical" evidence="1">
    <location>
        <begin position="100"/>
        <end position="117"/>
    </location>
</feature>
<feature type="transmembrane region" description="Helical" evidence="1">
    <location>
        <begin position="39"/>
        <end position="64"/>
    </location>
</feature>
<protein>
    <submittedName>
        <fullName evidence="2">Regulator SirB</fullName>
    </submittedName>
</protein>
<dbReference type="PIRSF" id="PIRSF005610">
    <property type="entry name" value="SirB"/>
    <property type="match status" value="1"/>
</dbReference>
<dbReference type="EMBL" id="PDNW01000001">
    <property type="protein sequence ID" value="PLC51863.1"/>
    <property type="molecule type" value="Genomic_DNA"/>
</dbReference>
<comment type="caution">
    <text evidence="2">The sequence shown here is derived from an EMBL/GenBank/DDBJ whole genome shotgun (WGS) entry which is preliminary data.</text>
</comment>
<dbReference type="RefSeq" id="WP_102072349.1">
    <property type="nucleotide sequence ID" value="NZ_PDNW01000001.1"/>
</dbReference>
<reference evidence="2 3" key="1">
    <citation type="submission" date="2017-10" db="EMBL/GenBank/DDBJ databases">
        <title>Two draft genome sequences of Pusillimonas sp. strains isolated from a nitrate- and radionuclide-contaminated groundwater in Russia.</title>
        <authorList>
            <person name="Grouzdev D.S."/>
            <person name="Tourova T.P."/>
            <person name="Goeva M.A."/>
            <person name="Babich T.L."/>
            <person name="Sokolova D.S."/>
            <person name="Abdullin R."/>
            <person name="Poltaraus A.B."/>
            <person name="Toshchakov S.V."/>
            <person name="Nazina T.N."/>
        </authorList>
    </citation>
    <scope>NUCLEOTIDE SEQUENCE [LARGE SCALE GENOMIC DNA]</scope>
    <source>
        <strain evidence="2 3">JR1/69-3-13</strain>
    </source>
</reference>
<gene>
    <name evidence="2" type="ORF">CR159_02285</name>
</gene>
<dbReference type="OrthoDB" id="5588650at2"/>
<evidence type="ECO:0000313" key="2">
    <source>
        <dbReference type="EMBL" id="PLC51863.1"/>
    </source>
</evidence>
<accession>A0A2N4UA23</accession>
<dbReference type="AlphaFoldDB" id="A0A2N4UA23"/>
<dbReference type="InterPro" id="IPR007360">
    <property type="entry name" value="SirB"/>
</dbReference>
<feature type="transmembrane region" description="Helical" evidence="1">
    <location>
        <begin position="6"/>
        <end position="27"/>
    </location>
</feature>
<keyword evidence="1" id="KW-1133">Transmembrane helix</keyword>
<organism evidence="2 3">
    <name type="scientific">Pollutimonas subterranea</name>
    <dbReference type="NCBI Taxonomy" id="2045210"/>
    <lineage>
        <taxon>Bacteria</taxon>
        <taxon>Pseudomonadati</taxon>
        <taxon>Pseudomonadota</taxon>
        <taxon>Betaproteobacteria</taxon>
        <taxon>Burkholderiales</taxon>
        <taxon>Alcaligenaceae</taxon>
        <taxon>Pollutimonas</taxon>
    </lineage>
</organism>
<dbReference type="PANTHER" id="PTHR39594">
    <property type="entry name" value="PROTEIN YCHQ"/>
    <property type="match status" value="1"/>
</dbReference>
<evidence type="ECO:0000313" key="3">
    <source>
        <dbReference type="Proteomes" id="UP000234190"/>
    </source>
</evidence>
<dbReference type="PANTHER" id="PTHR39594:SF1">
    <property type="entry name" value="PROTEIN YCHQ"/>
    <property type="match status" value="1"/>
</dbReference>
<dbReference type="GO" id="GO:0005886">
    <property type="term" value="C:plasma membrane"/>
    <property type="evidence" value="ECO:0007669"/>
    <property type="project" value="TreeGrafter"/>
</dbReference>
<keyword evidence="1" id="KW-0812">Transmembrane</keyword>
<dbReference type="Proteomes" id="UP000234190">
    <property type="component" value="Unassembled WGS sequence"/>
</dbReference>
<proteinExistence type="predicted"/>
<name>A0A2N4UA23_9BURK</name>
<dbReference type="Pfam" id="PF04247">
    <property type="entry name" value="SirB"/>
    <property type="match status" value="1"/>
</dbReference>
<evidence type="ECO:0000256" key="1">
    <source>
        <dbReference type="SAM" id="Phobius"/>
    </source>
</evidence>
<keyword evidence="3" id="KW-1185">Reference proteome</keyword>
<sequence>MNYLAIKHLHVTAAALSILLFVIRAYWSVTGSAMLQRRAVKIVPHIVDTVLLACAVTLSVMLGAAGMQPWVLTKIVLLIAYIGVGTIAIKRGKTAKSRGIAAVISIAIFAYIVGVAINHNPASWFA</sequence>
<keyword evidence="1" id="KW-0472">Membrane</keyword>
<feature type="transmembrane region" description="Helical" evidence="1">
    <location>
        <begin position="70"/>
        <end position="88"/>
    </location>
</feature>